<dbReference type="InterPro" id="IPR027417">
    <property type="entry name" value="P-loop_NTPase"/>
</dbReference>
<accession>A0A090G5P5</accession>
<dbReference type="InterPro" id="IPR003439">
    <property type="entry name" value="ABC_transporter-like_ATP-bd"/>
</dbReference>
<feature type="domain" description="ABC transporter" evidence="8">
    <location>
        <begin position="17"/>
        <end position="265"/>
    </location>
</feature>
<dbReference type="GO" id="GO:0016887">
    <property type="term" value="F:ATP hydrolysis activity"/>
    <property type="evidence" value="ECO:0007669"/>
    <property type="project" value="InterPro"/>
</dbReference>
<proteinExistence type="inferred from homology"/>
<organism evidence="9 10">
    <name type="scientific">Mesorhizobium plurifarium</name>
    <dbReference type="NCBI Taxonomy" id="69974"/>
    <lineage>
        <taxon>Bacteria</taxon>
        <taxon>Pseudomonadati</taxon>
        <taxon>Pseudomonadota</taxon>
        <taxon>Alphaproteobacteria</taxon>
        <taxon>Hyphomicrobiales</taxon>
        <taxon>Phyllobacteriaceae</taxon>
        <taxon>Mesorhizobium</taxon>
    </lineage>
</organism>
<dbReference type="GO" id="GO:0005886">
    <property type="term" value="C:plasma membrane"/>
    <property type="evidence" value="ECO:0007669"/>
    <property type="project" value="UniProtKB-SubCell"/>
</dbReference>
<evidence type="ECO:0000313" key="10">
    <source>
        <dbReference type="Proteomes" id="UP000046122"/>
    </source>
</evidence>
<dbReference type="AlphaFoldDB" id="A0A090G5P5"/>
<dbReference type="EMBL" id="CCNE01000009">
    <property type="protein sequence ID" value="CDX52913.1"/>
    <property type="molecule type" value="Genomic_DNA"/>
</dbReference>
<name>A0A090G5P5_MESPL</name>
<keyword evidence="3" id="KW-0813">Transport</keyword>
<dbReference type="GO" id="GO:0005524">
    <property type="term" value="F:ATP binding"/>
    <property type="evidence" value="ECO:0007669"/>
    <property type="project" value="UniProtKB-KW"/>
</dbReference>
<comment type="subcellular location">
    <subcellularLocation>
        <location evidence="1">Cell inner membrane</location>
        <topology evidence="1">Peripheral membrane protein</topology>
    </subcellularLocation>
</comment>
<dbReference type="PROSITE" id="PS00211">
    <property type="entry name" value="ABC_TRANSPORTER_1"/>
    <property type="match status" value="1"/>
</dbReference>
<dbReference type="SUPFAM" id="SSF52540">
    <property type="entry name" value="P-loop containing nucleoside triphosphate hydrolases"/>
    <property type="match status" value="1"/>
</dbReference>
<dbReference type="PANTHER" id="PTHR43297">
    <property type="entry name" value="OLIGOPEPTIDE TRANSPORT ATP-BINDING PROTEIN APPD"/>
    <property type="match status" value="1"/>
</dbReference>
<keyword evidence="7" id="KW-0472">Membrane</keyword>
<dbReference type="InterPro" id="IPR050388">
    <property type="entry name" value="ABC_Ni/Peptide_Import"/>
</dbReference>
<dbReference type="InterPro" id="IPR013563">
    <property type="entry name" value="Oligopep_ABC_C"/>
</dbReference>
<dbReference type="GO" id="GO:0015833">
    <property type="term" value="P:peptide transport"/>
    <property type="evidence" value="ECO:0007669"/>
    <property type="project" value="InterPro"/>
</dbReference>
<evidence type="ECO:0000256" key="5">
    <source>
        <dbReference type="ARBA" id="ARBA00022741"/>
    </source>
</evidence>
<evidence type="ECO:0000313" key="9">
    <source>
        <dbReference type="EMBL" id="CDX52913.1"/>
    </source>
</evidence>
<dbReference type="Pfam" id="PF00005">
    <property type="entry name" value="ABC_tran"/>
    <property type="match status" value="1"/>
</dbReference>
<keyword evidence="5" id="KW-0547">Nucleotide-binding</keyword>
<dbReference type="Gene3D" id="3.40.50.300">
    <property type="entry name" value="P-loop containing nucleotide triphosphate hydrolases"/>
    <property type="match status" value="1"/>
</dbReference>
<evidence type="ECO:0000256" key="6">
    <source>
        <dbReference type="ARBA" id="ARBA00022840"/>
    </source>
</evidence>
<protein>
    <submittedName>
        <fullName evidence="9">Oligopeptide transporter subunit ATP-binding component of ABC superfamily</fullName>
    </submittedName>
</protein>
<dbReference type="PANTHER" id="PTHR43297:SF2">
    <property type="entry name" value="DIPEPTIDE TRANSPORT ATP-BINDING PROTEIN DPPD"/>
    <property type="match status" value="1"/>
</dbReference>
<dbReference type="SMART" id="SM00382">
    <property type="entry name" value="AAA"/>
    <property type="match status" value="1"/>
</dbReference>
<dbReference type="Pfam" id="PF08352">
    <property type="entry name" value="oligo_HPY"/>
    <property type="match status" value="1"/>
</dbReference>
<evidence type="ECO:0000256" key="4">
    <source>
        <dbReference type="ARBA" id="ARBA00022475"/>
    </source>
</evidence>
<keyword evidence="6 9" id="KW-0067">ATP-binding</keyword>
<dbReference type="InterPro" id="IPR017871">
    <property type="entry name" value="ABC_transporter-like_CS"/>
</dbReference>
<sequence length="336" mass="37151">MITPASAQRQSASVLSVRDLSVQFQTPSGPVLALRKVSIEVPRGSIVGLVGESGSGKSTLAMAVMQLMSRNAAVTEGSIQFAGRELLSLPAAEMRRLRGDRLSMVFQDPMTSLNPVRSVGNQMIDIQYRNRQLSQAEKRKRAAEMLRRVGLPDSDRQLSRYPHQFSGGMRQRIAIAMGLLERPELLMADEPTTALDVTLEAQIIELLRELRQEFNGSILFISHDLGVIAELCDFVVVLYAGEVVEQGPVGSIFRHPCHPYTQALLKCDPARIREIRRELPTITGDVPNLRRIPTGCVFTPRCPAAFDRCRVDHPADWSVGERQMARCHLAMGAGRG</sequence>
<evidence type="ECO:0000256" key="1">
    <source>
        <dbReference type="ARBA" id="ARBA00004417"/>
    </source>
</evidence>
<dbReference type="NCBIfam" id="TIGR01727">
    <property type="entry name" value="oligo_HPY"/>
    <property type="match status" value="1"/>
</dbReference>
<keyword evidence="4" id="KW-1003">Cell membrane</keyword>
<dbReference type="PROSITE" id="PS50893">
    <property type="entry name" value="ABC_TRANSPORTER_2"/>
    <property type="match status" value="1"/>
</dbReference>
<dbReference type="GO" id="GO:0055085">
    <property type="term" value="P:transmembrane transport"/>
    <property type="evidence" value="ECO:0007669"/>
    <property type="project" value="UniProtKB-ARBA"/>
</dbReference>
<evidence type="ECO:0000256" key="7">
    <source>
        <dbReference type="ARBA" id="ARBA00023136"/>
    </source>
</evidence>
<comment type="similarity">
    <text evidence="2">Belongs to the ABC transporter superfamily.</text>
</comment>
<evidence type="ECO:0000259" key="8">
    <source>
        <dbReference type="PROSITE" id="PS50893"/>
    </source>
</evidence>
<dbReference type="InterPro" id="IPR003593">
    <property type="entry name" value="AAA+_ATPase"/>
</dbReference>
<dbReference type="Proteomes" id="UP000046122">
    <property type="component" value="Unassembled WGS sequence"/>
</dbReference>
<dbReference type="CDD" id="cd03257">
    <property type="entry name" value="ABC_NikE_OppD_transporters"/>
    <property type="match status" value="1"/>
</dbReference>
<reference evidence="9 10" key="1">
    <citation type="submission" date="2014-08" db="EMBL/GenBank/DDBJ databases">
        <authorList>
            <person name="Moulin Lionel"/>
        </authorList>
    </citation>
    <scope>NUCLEOTIDE SEQUENCE [LARGE SCALE GENOMIC DNA]</scope>
</reference>
<gene>
    <name evidence="9" type="primary">oppD</name>
    <name evidence="9" type="ORF">MPL3365_170157</name>
</gene>
<dbReference type="FunFam" id="3.40.50.300:FF:000016">
    <property type="entry name" value="Oligopeptide ABC transporter ATP-binding component"/>
    <property type="match status" value="1"/>
</dbReference>
<evidence type="ECO:0000256" key="2">
    <source>
        <dbReference type="ARBA" id="ARBA00005417"/>
    </source>
</evidence>
<evidence type="ECO:0000256" key="3">
    <source>
        <dbReference type="ARBA" id="ARBA00022448"/>
    </source>
</evidence>